<protein>
    <recommendedName>
        <fullName evidence="4">Protein-L-isoaspartate O-methyltransferase</fullName>
        <ecNumber evidence="3">2.1.1.77</ecNumber>
    </recommendedName>
    <alternativeName>
        <fullName evidence="11">L-isoaspartyl protein carboxyl methyltransferase</fullName>
    </alternativeName>
    <alternativeName>
        <fullName evidence="9">Protein L-isoaspartyl methyltransferase</fullName>
    </alternativeName>
    <alternativeName>
        <fullName evidence="10">Protein-beta-aspartate methyltransferase</fullName>
    </alternativeName>
</protein>
<dbReference type="CDD" id="cd02440">
    <property type="entry name" value="AdoMet_MTases"/>
    <property type="match status" value="1"/>
</dbReference>
<dbReference type="GO" id="GO:0005737">
    <property type="term" value="C:cytoplasm"/>
    <property type="evidence" value="ECO:0007669"/>
    <property type="project" value="UniProtKB-SubCell"/>
</dbReference>
<keyword evidence="5" id="KW-0963">Cytoplasm</keyword>
<comment type="subcellular location">
    <subcellularLocation>
        <location evidence="1">Cytoplasm</location>
    </subcellularLocation>
</comment>
<evidence type="ECO:0000313" key="12">
    <source>
        <dbReference type="EMBL" id="GCD99266.1"/>
    </source>
</evidence>
<dbReference type="InterPro" id="IPR000682">
    <property type="entry name" value="PCMT"/>
</dbReference>
<dbReference type="OrthoDB" id="5143400at2"/>
<accession>A0A401YXC7</accession>
<evidence type="ECO:0000256" key="9">
    <source>
        <dbReference type="ARBA" id="ARBA00030757"/>
    </source>
</evidence>
<keyword evidence="7 12" id="KW-0808">Transferase</keyword>
<evidence type="ECO:0000256" key="3">
    <source>
        <dbReference type="ARBA" id="ARBA00011890"/>
    </source>
</evidence>
<dbReference type="Gene3D" id="3.40.50.150">
    <property type="entry name" value="Vaccinia Virus protein VP39"/>
    <property type="match status" value="1"/>
</dbReference>
<evidence type="ECO:0000256" key="7">
    <source>
        <dbReference type="ARBA" id="ARBA00022679"/>
    </source>
</evidence>
<keyword evidence="6 12" id="KW-0489">Methyltransferase</keyword>
<keyword evidence="8" id="KW-0949">S-adenosyl-L-methionine</keyword>
<dbReference type="SUPFAM" id="SSF53335">
    <property type="entry name" value="S-adenosyl-L-methionine-dependent methyltransferases"/>
    <property type="match status" value="1"/>
</dbReference>
<dbReference type="Proteomes" id="UP000286931">
    <property type="component" value="Unassembled WGS sequence"/>
</dbReference>
<dbReference type="PANTHER" id="PTHR11579">
    <property type="entry name" value="PROTEIN-L-ISOASPARTATE O-METHYLTRANSFERASE"/>
    <property type="match status" value="1"/>
</dbReference>
<name>A0A401YXC7_9ACTN</name>
<evidence type="ECO:0000256" key="6">
    <source>
        <dbReference type="ARBA" id="ARBA00022603"/>
    </source>
</evidence>
<sequence>MRDDAEIVGALDREGAFPAPWVREAMLAVPRAAFAPDVVWHPDPATGHYTAVDRHADPDAWDEVVLRPEPVVTQVDDGTTDSVGDLASSSLSDYRAVASFLTELDVHPGQRVLEIGTGPGWTAALLAWRLGGENIVSVEIDAALAAGARAAHARVGLSPTVITGDGTLGAPDAGTFDRVHATAAFTHRVPYAWIEQTRPGAVIVAPWSPGFGAGALLRLVSGDDGTASGKLVRSVAFMELRGERDGAGAAFEAAREAEPATGESEVEWVLDSLYRDGNFTHAVALRVPDVRLETLGAGTVWRLWDRQGSWALVDDRPGVGKAVQGGPRRLWDEVDTALAWQDEHRIHGYDFGITVEPDHQWAWAERPDRRWEM</sequence>
<evidence type="ECO:0000256" key="4">
    <source>
        <dbReference type="ARBA" id="ARBA00013346"/>
    </source>
</evidence>
<dbReference type="GO" id="GO:0004719">
    <property type="term" value="F:protein-L-isoaspartate (D-aspartate) O-methyltransferase activity"/>
    <property type="evidence" value="ECO:0007669"/>
    <property type="project" value="UniProtKB-EC"/>
</dbReference>
<proteinExistence type="inferred from homology"/>
<evidence type="ECO:0000256" key="2">
    <source>
        <dbReference type="ARBA" id="ARBA00005369"/>
    </source>
</evidence>
<dbReference type="RefSeq" id="WP_126641064.1">
    <property type="nucleotide sequence ID" value="NZ_BIFH01000031.1"/>
</dbReference>
<dbReference type="EC" id="2.1.1.77" evidence="3"/>
<reference evidence="12 13" key="1">
    <citation type="submission" date="2018-12" db="EMBL/GenBank/DDBJ databases">
        <title>Draft genome sequence of Embleya hyalina NBRC 13850T.</title>
        <authorList>
            <person name="Komaki H."/>
            <person name="Hosoyama A."/>
            <person name="Kimura A."/>
            <person name="Ichikawa N."/>
            <person name="Tamura T."/>
        </authorList>
    </citation>
    <scope>NUCLEOTIDE SEQUENCE [LARGE SCALE GENOMIC DNA]</scope>
    <source>
        <strain evidence="12 13">NBRC 13850</strain>
    </source>
</reference>
<evidence type="ECO:0000313" key="13">
    <source>
        <dbReference type="Proteomes" id="UP000286931"/>
    </source>
</evidence>
<evidence type="ECO:0000256" key="1">
    <source>
        <dbReference type="ARBA" id="ARBA00004496"/>
    </source>
</evidence>
<comment type="similarity">
    <text evidence="2">Belongs to the methyltransferase superfamily. L-isoaspartyl/D-aspartyl protein methyltransferase family.</text>
</comment>
<gene>
    <name evidence="12" type="primary">pcm_7</name>
    <name evidence="12" type="ORF">EHYA_06980</name>
</gene>
<evidence type="ECO:0000256" key="5">
    <source>
        <dbReference type="ARBA" id="ARBA00022490"/>
    </source>
</evidence>
<evidence type="ECO:0000256" key="10">
    <source>
        <dbReference type="ARBA" id="ARBA00031323"/>
    </source>
</evidence>
<dbReference type="AlphaFoldDB" id="A0A401YXC7"/>
<dbReference type="Pfam" id="PF01135">
    <property type="entry name" value="PCMT"/>
    <property type="match status" value="1"/>
</dbReference>
<keyword evidence="13" id="KW-1185">Reference proteome</keyword>
<organism evidence="12 13">
    <name type="scientific">Embleya hyalina</name>
    <dbReference type="NCBI Taxonomy" id="516124"/>
    <lineage>
        <taxon>Bacteria</taxon>
        <taxon>Bacillati</taxon>
        <taxon>Actinomycetota</taxon>
        <taxon>Actinomycetes</taxon>
        <taxon>Kitasatosporales</taxon>
        <taxon>Streptomycetaceae</taxon>
        <taxon>Embleya</taxon>
    </lineage>
</organism>
<comment type="caution">
    <text evidence="12">The sequence shown here is derived from an EMBL/GenBank/DDBJ whole genome shotgun (WGS) entry which is preliminary data.</text>
</comment>
<evidence type="ECO:0000256" key="8">
    <source>
        <dbReference type="ARBA" id="ARBA00022691"/>
    </source>
</evidence>
<dbReference type="GO" id="GO:0032259">
    <property type="term" value="P:methylation"/>
    <property type="evidence" value="ECO:0007669"/>
    <property type="project" value="UniProtKB-KW"/>
</dbReference>
<dbReference type="PANTHER" id="PTHR11579:SF0">
    <property type="entry name" value="PROTEIN-L-ISOASPARTATE(D-ASPARTATE) O-METHYLTRANSFERASE"/>
    <property type="match status" value="1"/>
</dbReference>
<evidence type="ECO:0000256" key="11">
    <source>
        <dbReference type="ARBA" id="ARBA00031350"/>
    </source>
</evidence>
<dbReference type="InterPro" id="IPR029063">
    <property type="entry name" value="SAM-dependent_MTases_sf"/>
</dbReference>
<dbReference type="EMBL" id="BIFH01000031">
    <property type="protein sequence ID" value="GCD99266.1"/>
    <property type="molecule type" value="Genomic_DNA"/>
</dbReference>